<feature type="transmembrane region" description="Helical" evidence="5">
    <location>
        <begin position="20"/>
        <end position="40"/>
    </location>
</feature>
<dbReference type="OrthoDB" id="5596698at2"/>
<dbReference type="GO" id="GO:0016020">
    <property type="term" value="C:membrane"/>
    <property type="evidence" value="ECO:0007669"/>
    <property type="project" value="UniProtKB-SubCell"/>
</dbReference>
<name>A0A9X0R5S9_VIBME</name>
<organism evidence="9 10">
    <name type="scientific">Vibrio metschnikovii</name>
    <dbReference type="NCBI Taxonomy" id="28172"/>
    <lineage>
        <taxon>Bacteria</taxon>
        <taxon>Pseudomonadati</taxon>
        <taxon>Pseudomonadota</taxon>
        <taxon>Gammaproteobacteria</taxon>
        <taxon>Vibrionales</taxon>
        <taxon>Vibrionaceae</taxon>
        <taxon>Vibrio</taxon>
    </lineage>
</organism>
<dbReference type="InterPro" id="IPR021797">
    <property type="entry name" value="Wzy_C_2"/>
</dbReference>
<feature type="transmembrane region" description="Helical" evidence="5">
    <location>
        <begin position="81"/>
        <end position="99"/>
    </location>
</feature>
<feature type="transmembrane region" description="Helical" evidence="5">
    <location>
        <begin position="137"/>
        <end position="157"/>
    </location>
</feature>
<evidence type="ECO:0000256" key="5">
    <source>
        <dbReference type="SAM" id="Phobius"/>
    </source>
</evidence>
<evidence type="ECO:0000259" key="7">
    <source>
        <dbReference type="Pfam" id="PF11846"/>
    </source>
</evidence>
<feature type="transmembrane region" description="Helical" evidence="5">
    <location>
        <begin position="352"/>
        <end position="376"/>
    </location>
</feature>
<dbReference type="InterPro" id="IPR051533">
    <property type="entry name" value="WaaL-like"/>
</dbReference>
<dbReference type="InterPro" id="IPR007016">
    <property type="entry name" value="O-antigen_ligase-rel_domated"/>
</dbReference>
<evidence type="ECO:0000313" key="9">
    <source>
        <dbReference type="EMBL" id="MBC5849361.1"/>
    </source>
</evidence>
<keyword evidence="9" id="KW-0436">Ligase</keyword>
<evidence type="ECO:0000256" key="1">
    <source>
        <dbReference type="ARBA" id="ARBA00004141"/>
    </source>
</evidence>
<protein>
    <submittedName>
        <fullName evidence="9">O-antigen ligase C-terminal domain-containing protein</fullName>
    </submittedName>
</protein>
<evidence type="ECO:0000256" key="2">
    <source>
        <dbReference type="ARBA" id="ARBA00022692"/>
    </source>
</evidence>
<dbReference type="EMBL" id="JACRUP010000001">
    <property type="protein sequence ID" value="MBC5849361.1"/>
    <property type="molecule type" value="Genomic_DNA"/>
</dbReference>
<evidence type="ECO:0000259" key="8">
    <source>
        <dbReference type="Pfam" id="PF15864"/>
    </source>
</evidence>
<comment type="caution">
    <text evidence="9">The sequence shown here is derived from an EMBL/GenBank/DDBJ whole genome shotgun (WGS) entry which is preliminary data.</text>
</comment>
<dbReference type="Proteomes" id="UP000615796">
    <property type="component" value="Unassembled WGS sequence"/>
</dbReference>
<feature type="transmembrane region" description="Helical" evidence="5">
    <location>
        <begin position="111"/>
        <end position="130"/>
    </location>
</feature>
<reference evidence="9" key="1">
    <citation type="submission" date="2020-08" db="EMBL/GenBank/DDBJ databases">
        <title>Genome Sequencing and Pan-Genome Analysis of Migratory bird Vibrio Strains, Inner Mongolia.</title>
        <authorList>
            <person name="Zheng L."/>
        </authorList>
    </citation>
    <scope>NUCLEOTIDE SEQUENCE</scope>
    <source>
        <strain evidence="9">M13F</strain>
    </source>
</reference>
<evidence type="ECO:0000256" key="3">
    <source>
        <dbReference type="ARBA" id="ARBA00022989"/>
    </source>
</evidence>
<gene>
    <name evidence="9" type="ORF">H8Q88_00035</name>
</gene>
<dbReference type="Pfam" id="PF11846">
    <property type="entry name" value="Wzy_C_2"/>
    <property type="match status" value="1"/>
</dbReference>
<keyword evidence="2 5" id="KW-0812">Transmembrane</keyword>
<dbReference type="InterPro" id="IPR031726">
    <property type="entry name" value="PglL_A"/>
</dbReference>
<feature type="transmembrane region" description="Helical" evidence="5">
    <location>
        <begin position="383"/>
        <end position="400"/>
    </location>
</feature>
<dbReference type="PANTHER" id="PTHR37422">
    <property type="entry name" value="TEICHURONIC ACID BIOSYNTHESIS PROTEIN TUAE"/>
    <property type="match status" value="1"/>
</dbReference>
<dbReference type="PANTHER" id="PTHR37422:SF21">
    <property type="entry name" value="EXOQ-LIKE PROTEIN"/>
    <property type="match status" value="1"/>
</dbReference>
<feature type="domain" description="Protein glycosylation ligase" evidence="8">
    <location>
        <begin position="174"/>
        <end position="199"/>
    </location>
</feature>
<comment type="subcellular location">
    <subcellularLocation>
        <location evidence="1">Membrane</location>
        <topology evidence="1">Multi-pass membrane protein</topology>
    </subcellularLocation>
</comment>
<keyword evidence="3 5" id="KW-1133">Transmembrane helix</keyword>
<feature type="transmembrane region" description="Helical" evidence="5">
    <location>
        <begin position="259"/>
        <end position="278"/>
    </location>
</feature>
<dbReference type="GO" id="GO:0016874">
    <property type="term" value="F:ligase activity"/>
    <property type="evidence" value="ECO:0007669"/>
    <property type="project" value="UniProtKB-KW"/>
</dbReference>
<dbReference type="Pfam" id="PF04932">
    <property type="entry name" value="Wzy_C"/>
    <property type="match status" value="1"/>
</dbReference>
<proteinExistence type="predicted"/>
<accession>A0A9X0R5S9</accession>
<evidence type="ECO:0000313" key="10">
    <source>
        <dbReference type="Proteomes" id="UP000615796"/>
    </source>
</evidence>
<feature type="domain" description="Virulence factor membrane-bound polymerase C-terminal" evidence="7">
    <location>
        <begin position="388"/>
        <end position="565"/>
    </location>
</feature>
<keyword evidence="4 5" id="KW-0472">Membrane</keyword>
<feature type="transmembrane region" description="Helical" evidence="5">
    <location>
        <begin position="177"/>
        <end position="198"/>
    </location>
</feature>
<evidence type="ECO:0000259" key="6">
    <source>
        <dbReference type="Pfam" id="PF04932"/>
    </source>
</evidence>
<feature type="transmembrane region" description="Helical" evidence="5">
    <location>
        <begin position="435"/>
        <end position="459"/>
    </location>
</feature>
<feature type="transmembrane region" description="Helical" evidence="5">
    <location>
        <begin position="46"/>
        <end position="69"/>
    </location>
</feature>
<dbReference type="RefSeq" id="WP_115152683.1">
    <property type="nucleotide sequence ID" value="NZ_JACRUP010000001.1"/>
</dbReference>
<feature type="domain" description="O-antigen ligase-related" evidence="6">
    <location>
        <begin position="222"/>
        <end position="365"/>
    </location>
</feature>
<sequence>MATLLLSGTQLQPTVPKAPLNKAFLIALGAVYLLAMHFFMPNPGGAGLALSFNPTTWIAVSITIAIGWYQITLNQSLRYSKLTVVFFVSCCILSTPLLYGNAYLTGAIGRLTGLWAGLALFICLQQFYLSNKHKQRLLWYILLAVLIQASFGLYQYLLLSPNNWFGYNTLANRPYGIFQQPNVMASFMATGLIVSGYLLARQPKKYDTKLFEIGLLYLTPLLTLPLLVVLASRTGWLSAVLGTMMILPYLYRFAPRRRLVYWISASLSGVLLGFVAMYSQSTSDMVTSKADLDSPRRYTFPQTVDMLIEKPFTGYGYGNFETEYLLYTARQHQLNPNYPAGLPAMDHPHNELLFWGVEGGLLPLLGIAIAAGFVLLKIRTAKKGTRLAMLALLVPIVVHSQLEYPFYHSAIHWISFIVLLYWIDQRVTRYRTFSFSHLSGSLLRILSLVLPIITSLYMLTSLHSNYVLTQFEKSNPPNPDILHKVTNPLVWRDRFDWNIYSTYLNLGLHQQRTDYIQPYIDWSLSVIQHKPRPAFYRNLILAYQGLGDESRAAQIRSEAEFLFPTLDFTPPSSSFPSSDSTIVPASSE</sequence>
<feature type="transmembrane region" description="Helical" evidence="5">
    <location>
        <begin position="210"/>
        <end position="230"/>
    </location>
</feature>
<feature type="transmembrane region" description="Helical" evidence="5">
    <location>
        <begin position="236"/>
        <end position="252"/>
    </location>
</feature>
<dbReference type="Pfam" id="PF15864">
    <property type="entry name" value="PglL_A"/>
    <property type="match status" value="1"/>
</dbReference>
<keyword evidence="10" id="KW-1185">Reference proteome</keyword>
<dbReference type="AlphaFoldDB" id="A0A9X0R5S9"/>
<evidence type="ECO:0000256" key="4">
    <source>
        <dbReference type="ARBA" id="ARBA00023136"/>
    </source>
</evidence>
<feature type="transmembrane region" description="Helical" evidence="5">
    <location>
        <begin position="406"/>
        <end position="423"/>
    </location>
</feature>